<proteinExistence type="predicted"/>
<gene>
    <name evidence="1" type="ORF">RhiirC2_780052</name>
</gene>
<protein>
    <submittedName>
        <fullName evidence="1">Uncharacterized protein</fullName>
    </submittedName>
</protein>
<sequence length="126" mass="14511">MKSFVEYGDEPDISELIPQCDSYTFIKKEGIENMFPFQQKYARPCTDIMKEKLIEIIKNFAKTAGSLSGRFFEMMSYDVLRNGGCYNVPKDPTFESIDSLAPNRNGSNYIYHTTIAEKHNVGFYSF</sequence>
<comment type="caution">
    <text evidence="1">The sequence shown here is derived from an EMBL/GenBank/DDBJ whole genome shotgun (WGS) entry which is preliminary data.</text>
</comment>
<dbReference type="AlphaFoldDB" id="A0A2N1N8K4"/>
<dbReference type="EMBL" id="LLXL01000648">
    <property type="protein sequence ID" value="PKK70178.1"/>
    <property type="molecule type" value="Genomic_DNA"/>
</dbReference>
<accession>A0A2N1N8K4</accession>
<evidence type="ECO:0000313" key="1">
    <source>
        <dbReference type="EMBL" id="PKK70178.1"/>
    </source>
</evidence>
<reference evidence="1 2" key="1">
    <citation type="submission" date="2016-04" db="EMBL/GenBank/DDBJ databases">
        <title>Genome analyses suggest a sexual origin of heterokaryosis in a supposedly ancient asexual fungus.</title>
        <authorList>
            <person name="Ropars J."/>
            <person name="Sedzielewska K."/>
            <person name="Noel J."/>
            <person name="Charron P."/>
            <person name="Farinelli L."/>
            <person name="Marton T."/>
            <person name="Kruger M."/>
            <person name="Pelin A."/>
            <person name="Brachmann A."/>
            <person name="Corradi N."/>
        </authorList>
    </citation>
    <scope>NUCLEOTIDE SEQUENCE [LARGE SCALE GENOMIC DNA]</scope>
    <source>
        <strain evidence="1 2">C2</strain>
    </source>
</reference>
<evidence type="ECO:0000313" key="2">
    <source>
        <dbReference type="Proteomes" id="UP000233469"/>
    </source>
</evidence>
<reference evidence="1 2" key="2">
    <citation type="submission" date="2017-10" db="EMBL/GenBank/DDBJ databases">
        <title>Extensive intraspecific genome diversity in a model arbuscular mycorrhizal fungus.</title>
        <authorList>
            <person name="Chen E.C.H."/>
            <person name="Morin E."/>
            <person name="Baudet D."/>
            <person name="Noel J."/>
            <person name="Ndikumana S."/>
            <person name="Charron P."/>
            <person name="St-Onge C."/>
            <person name="Giorgi J."/>
            <person name="Grigoriev I.V."/>
            <person name="Roux C."/>
            <person name="Martin F.M."/>
            <person name="Corradi N."/>
        </authorList>
    </citation>
    <scope>NUCLEOTIDE SEQUENCE [LARGE SCALE GENOMIC DNA]</scope>
    <source>
        <strain evidence="1 2">C2</strain>
    </source>
</reference>
<organism evidence="1 2">
    <name type="scientific">Rhizophagus irregularis</name>
    <dbReference type="NCBI Taxonomy" id="588596"/>
    <lineage>
        <taxon>Eukaryota</taxon>
        <taxon>Fungi</taxon>
        <taxon>Fungi incertae sedis</taxon>
        <taxon>Mucoromycota</taxon>
        <taxon>Glomeromycotina</taxon>
        <taxon>Glomeromycetes</taxon>
        <taxon>Glomerales</taxon>
        <taxon>Glomeraceae</taxon>
        <taxon>Rhizophagus</taxon>
    </lineage>
</organism>
<name>A0A2N1N8K4_9GLOM</name>
<dbReference type="OrthoDB" id="2343858at2759"/>
<dbReference type="VEuPathDB" id="FungiDB:RhiirFUN_025427"/>
<dbReference type="Proteomes" id="UP000233469">
    <property type="component" value="Unassembled WGS sequence"/>
</dbReference>